<dbReference type="OrthoDB" id="10030083at2759"/>
<evidence type="ECO:0000256" key="3">
    <source>
        <dbReference type="ARBA" id="ARBA00022692"/>
    </source>
</evidence>
<dbReference type="GO" id="GO:0046839">
    <property type="term" value="P:phospholipid dephosphorylation"/>
    <property type="evidence" value="ECO:0007669"/>
    <property type="project" value="TreeGrafter"/>
</dbReference>
<proteinExistence type="inferred from homology"/>
<feature type="transmembrane region" description="Helical" evidence="6">
    <location>
        <begin position="78"/>
        <end position="99"/>
    </location>
</feature>
<feature type="transmembrane region" description="Helical" evidence="6">
    <location>
        <begin position="190"/>
        <end position="208"/>
    </location>
</feature>
<evidence type="ECO:0000256" key="2">
    <source>
        <dbReference type="ARBA" id="ARBA00008816"/>
    </source>
</evidence>
<comment type="subcellular location">
    <subcellularLocation>
        <location evidence="1">Membrane</location>
        <topology evidence="1">Multi-pass membrane protein</topology>
    </subcellularLocation>
</comment>
<evidence type="ECO:0000256" key="5">
    <source>
        <dbReference type="ARBA" id="ARBA00023136"/>
    </source>
</evidence>
<keyword evidence="5 6" id="KW-0472">Membrane</keyword>
<dbReference type="PANTHER" id="PTHR10165:SF84">
    <property type="entry name" value="PHOSPHATIDIC ACID PHOSPHATASE BETA"/>
    <property type="match status" value="1"/>
</dbReference>
<dbReference type="SUPFAM" id="SSF48317">
    <property type="entry name" value="Acid phosphatase/Vanadium-dependent haloperoxidase"/>
    <property type="match status" value="1"/>
</dbReference>
<evidence type="ECO:0000313" key="8">
    <source>
        <dbReference type="EMBL" id="KAH7309567.1"/>
    </source>
</evidence>
<evidence type="ECO:0000256" key="1">
    <source>
        <dbReference type="ARBA" id="ARBA00004141"/>
    </source>
</evidence>
<dbReference type="Pfam" id="PF01569">
    <property type="entry name" value="PAP2"/>
    <property type="match status" value="1"/>
</dbReference>
<keyword evidence="9" id="KW-1185">Reference proteome</keyword>
<protein>
    <recommendedName>
        <fullName evidence="7">Phosphatidic acid phosphatase type 2/haloperoxidase domain-containing protein</fullName>
    </recommendedName>
</protein>
<feature type="transmembrane region" description="Helical" evidence="6">
    <location>
        <begin position="106"/>
        <end position="130"/>
    </location>
</feature>
<dbReference type="GO" id="GO:0008195">
    <property type="term" value="F:phosphatidate phosphatase activity"/>
    <property type="evidence" value="ECO:0007669"/>
    <property type="project" value="TreeGrafter"/>
</dbReference>
<dbReference type="InterPro" id="IPR000326">
    <property type="entry name" value="PAP2/HPO"/>
</dbReference>
<reference evidence="8" key="1">
    <citation type="journal article" date="2021" name="Nat. Commun.">
        <title>Genetic determinants of endophytism in the Arabidopsis root mycobiome.</title>
        <authorList>
            <person name="Mesny F."/>
            <person name="Miyauchi S."/>
            <person name="Thiergart T."/>
            <person name="Pickel B."/>
            <person name="Atanasova L."/>
            <person name="Karlsson M."/>
            <person name="Huettel B."/>
            <person name="Barry K.W."/>
            <person name="Haridas S."/>
            <person name="Chen C."/>
            <person name="Bauer D."/>
            <person name="Andreopoulos W."/>
            <person name="Pangilinan J."/>
            <person name="LaButti K."/>
            <person name="Riley R."/>
            <person name="Lipzen A."/>
            <person name="Clum A."/>
            <person name="Drula E."/>
            <person name="Henrissat B."/>
            <person name="Kohler A."/>
            <person name="Grigoriev I.V."/>
            <person name="Martin F.M."/>
            <person name="Hacquard S."/>
        </authorList>
    </citation>
    <scope>NUCLEOTIDE SEQUENCE</scope>
    <source>
        <strain evidence="8">MPI-CAGE-CH-0235</strain>
    </source>
</reference>
<feature type="domain" description="Phosphatidic acid phosphatase type 2/haloperoxidase" evidence="7">
    <location>
        <begin position="117"/>
        <end position="272"/>
    </location>
</feature>
<feature type="transmembrane region" description="Helical" evidence="6">
    <location>
        <begin position="220"/>
        <end position="240"/>
    </location>
</feature>
<keyword evidence="3 6" id="KW-0812">Transmembrane</keyword>
<organism evidence="8 9">
    <name type="scientific">Stachybotrys elegans</name>
    <dbReference type="NCBI Taxonomy" id="80388"/>
    <lineage>
        <taxon>Eukaryota</taxon>
        <taxon>Fungi</taxon>
        <taxon>Dikarya</taxon>
        <taxon>Ascomycota</taxon>
        <taxon>Pezizomycotina</taxon>
        <taxon>Sordariomycetes</taxon>
        <taxon>Hypocreomycetidae</taxon>
        <taxon>Hypocreales</taxon>
        <taxon>Stachybotryaceae</taxon>
        <taxon>Stachybotrys</taxon>
    </lineage>
</organism>
<dbReference type="GO" id="GO:0006644">
    <property type="term" value="P:phospholipid metabolic process"/>
    <property type="evidence" value="ECO:0007669"/>
    <property type="project" value="InterPro"/>
</dbReference>
<evidence type="ECO:0000256" key="6">
    <source>
        <dbReference type="SAM" id="Phobius"/>
    </source>
</evidence>
<dbReference type="InterPro" id="IPR043216">
    <property type="entry name" value="PAP-like"/>
</dbReference>
<comment type="similarity">
    <text evidence="2">Belongs to the PA-phosphatase related phosphoesterase family.</text>
</comment>
<accession>A0A8K0SJ74</accession>
<gene>
    <name evidence="8" type="ORF">B0I35DRAFT_359342</name>
</gene>
<evidence type="ECO:0000256" key="4">
    <source>
        <dbReference type="ARBA" id="ARBA00022989"/>
    </source>
</evidence>
<dbReference type="InterPro" id="IPR036938">
    <property type="entry name" value="PAP2/HPO_sf"/>
</dbReference>
<dbReference type="AlphaFoldDB" id="A0A8K0SJ74"/>
<comment type="caution">
    <text evidence="8">The sequence shown here is derived from an EMBL/GenBank/DDBJ whole genome shotgun (WGS) entry which is preliminary data.</text>
</comment>
<feature type="transmembrane region" description="Helical" evidence="6">
    <location>
        <begin position="246"/>
        <end position="266"/>
    </location>
</feature>
<name>A0A8K0SJ74_9HYPO</name>
<evidence type="ECO:0000313" key="9">
    <source>
        <dbReference type="Proteomes" id="UP000813444"/>
    </source>
</evidence>
<dbReference type="PANTHER" id="PTHR10165">
    <property type="entry name" value="LIPID PHOSPHATE PHOSPHATASE"/>
    <property type="match status" value="1"/>
</dbReference>
<evidence type="ECO:0000259" key="7">
    <source>
        <dbReference type="Pfam" id="PF01569"/>
    </source>
</evidence>
<sequence>MSALVQALSNRLRALRESSKEAIRIHGVDILCSALVGGLTLIILYEVPVPSHHYIPMIFNDGGLRAPLEYLWPDRNSLISPLASGFICCGVPILVYLIGQIRIRSFLDLFTAVEGTLWSMLISTFFHVLLKQLVGGLRPSFLNACKPVPNPGPSYLVQEGYLPEFGVDFFTTNVCSGEHANWALTSWPSGHATAAFSGFVYLTLWMNAKLKVLADHRPSFWRLFVTLLPMLAALYMNGIITVDHSHHWSDIITGILIGTFIAFAAYRSSYAAIWDWRYNHLPLEKMKPFPYNDVLGLGLDNKRGTFTHAAGWGAPDVPLLGNTVDDATKEAIGAAGDIGRASPIGGLSPPTGGLPA</sequence>
<dbReference type="EMBL" id="JAGPNK010000013">
    <property type="protein sequence ID" value="KAH7309567.1"/>
    <property type="molecule type" value="Genomic_DNA"/>
</dbReference>
<dbReference type="Gene3D" id="1.20.144.10">
    <property type="entry name" value="Phosphatidic acid phosphatase type 2/haloperoxidase"/>
    <property type="match status" value="1"/>
</dbReference>
<dbReference type="GO" id="GO:0016020">
    <property type="term" value="C:membrane"/>
    <property type="evidence" value="ECO:0007669"/>
    <property type="project" value="UniProtKB-SubCell"/>
</dbReference>
<dbReference type="Proteomes" id="UP000813444">
    <property type="component" value="Unassembled WGS sequence"/>
</dbReference>
<keyword evidence="4 6" id="KW-1133">Transmembrane helix</keyword>
<feature type="transmembrane region" description="Helical" evidence="6">
    <location>
        <begin position="21"/>
        <end position="45"/>
    </location>
</feature>